<dbReference type="InterPro" id="IPR052210">
    <property type="entry name" value="LysM1-like"/>
</dbReference>
<evidence type="ECO:0008006" key="7">
    <source>
        <dbReference type="Google" id="ProtNLM"/>
    </source>
</evidence>
<dbReference type="Gene3D" id="3.10.350.10">
    <property type="entry name" value="LysM domain"/>
    <property type="match status" value="1"/>
</dbReference>
<accession>A0ABR1TUK0</accession>
<keyword evidence="6" id="KW-1185">Reference proteome</keyword>
<organism evidence="5 6">
    <name type="scientific">Apiospora phragmitis</name>
    <dbReference type="NCBI Taxonomy" id="2905665"/>
    <lineage>
        <taxon>Eukaryota</taxon>
        <taxon>Fungi</taxon>
        <taxon>Dikarya</taxon>
        <taxon>Ascomycota</taxon>
        <taxon>Pezizomycotina</taxon>
        <taxon>Sordariomycetes</taxon>
        <taxon>Xylariomycetidae</taxon>
        <taxon>Amphisphaeriales</taxon>
        <taxon>Apiosporaceae</taxon>
        <taxon>Apiospora</taxon>
    </lineage>
</organism>
<sequence>MEGRSICVSWLSATGTIPASNFSTSWYSTEFDSTATASITATAVYNSTLASDLVQQTQYCWLTDDDLDYLDEEDYSGGCQSLMDEYCFPTAGAPVPPSPSRIPAQCTPDRATYITGTPTSSGSGAGATPSPVQPGIITGCQQFYKVVSGDTCQKVSDAFSISLSQVNKSSISPPVCLSVMRILRDYLTQFYGWNPGVGSNCQALFLGYYVCVSA</sequence>
<dbReference type="EMBL" id="JAQQWL010000011">
    <property type="protein sequence ID" value="KAK8050310.1"/>
    <property type="molecule type" value="Genomic_DNA"/>
</dbReference>
<dbReference type="InterPro" id="IPR036779">
    <property type="entry name" value="LysM_dom_sf"/>
</dbReference>
<evidence type="ECO:0000256" key="3">
    <source>
        <dbReference type="ARBA" id="ARBA00023026"/>
    </source>
</evidence>
<dbReference type="PANTHER" id="PTHR34997">
    <property type="entry name" value="AM15"/>
    <property type="match status" value="1"/>
</dbReference>
<protein>
    <recommendedName>
        <fullName evidence="7">LysM domain-containing protein</fullName>
    </recommendedName>
</protein>
<keyword evidence="3" id="KW-0843">Virulence</keyword>
<comment type="similarity">
    <text evidence="4">Belongs to the secreted LysM effector family.</text>
</comment>
<dbReference type="GeneID" id="92096512"/>
<dbReference type="InterPro" id="IPR018392">
    <property type="entry name" value="LysM"/>
</dbReference>
<dbReference type="PANTHER" id="PTHR34997:SF2">
    <property type="entry name" value="LYSM DOMAIN-CONTAINING PROTEIN-RELATED"/>
    <property type="match status" value="1"/>
</dbReference>
<evidence type="ECO:0000313" key="6">
    <source>
        <dbReference type="Proteomes" id="UP001480595"/>
    </source>
</evidence>
<gene>
    <name evidence="5" type="ORF">PG994_012040</name>
</gene>
<keyword evidence="2" id="KW-0732">Signal</keyword>
<dbReference type="Proteomes" id="UP001480595">
    <property type="component" value="Unassembled WGS sequence"/>
</dbReference>
<evidence type="ECO:0000256" key="1">
    <source>
        <dbReference type="ARBA" id="ARBA00022669"/>
    </source>
</evidence>
<comment type="caution">
    <text evidence="5">The sequence shown here is derived from an EMBL/GenBank/DDBJ whole genome shotgun (WGS) entry which is preliminary data.</text>
</comment>
<evidence type="ECO:0000256" key="2">
    <source>
        <dbReference type="ARBA" id="ARBA00022729"/>
    </source>
</evidence>
<name>A0ABR1TUK0_9PEZI</name>
<dbReference type="RefSeq" id="XP_066712559.1">
    <property type="nucleotide sequence ID" value="XM_066863449.1"/>
</dbReference>
<proteinExistence type="inferred from homology"/>
<dbReference type="CDD" id="cd00118">
    <property type="entry name" value="LysM"/>
    <property type="match status" value="1"/>
</dbReference>
<evidence type="ECO:0000313" key="5">
    <source>
        <dbReference type="EMBL" id="KAK8050310.1"/>
    </source>
</evidence>
<reference evidence="5 6" key="1">
    <citation type="submission" date="2023-01" db="EMBL/GenBank/DDBJ databases">
        <title>Analysis of 21 Apiospora genomes using comparative genomics revels a genus with tremendous synthesis potential of carbohydrate active enzymes and secondary metabolites.</title>
        <authorList>
            <person name="Sorensen T."/>
        </authorList>
    </citation>
    <scope>NUCLEOTIDE SEQUENCE [LARGE SCALE GENOMIC DNA]</scope>
    <source>
        <strain evidence="5 6">CBS 135458</strain>
    </source>
</reference>
<keyword evidence="1" id="KW-0147">Chitin-binding</keyword>
<evidence type="ECO:0000256" key="4">
    <source>
        <dbReference type="ARBA" id="ARBA00044955"/>
    </source>
</evidence>